<sequence length="122" mass="12843">MLDHTSKNLIALRHRPSILALALFGAVAPAGAATPARLTASADVGRSNAREVVVIAYPDIIWQCRSGGCSGSVDRRPVAMLRACKDIARKMSGVRGFKVDGRDFDAAELLECNAGKVVSPPA</sequence>
<comment type="caution">
    <text evidence="2">The sequence shown here is derived from an EMBL/GenBank/DDBJ whole genome shotgun (WGS) entry which is preliminary data.</text>
</comment>
<evidence type="ECO:0000313" key="3">
    <source>
        <dbReference type="Proteomes" id="UP000597613"/>
    </source>
</evidence>
<keyword evidence="1" id="KW-0732">Signal</keyword>
<accession>A0ABR7AJI0</accession>
<evidence type="ECO:0000313" key="2">
    <source>
        <dbReference type="EMBL" id="MBC3940613.1"/>
    </source>
</evidence>
<dbReference type="Proteomes" id="UP000597613">
    <property type="component" value="Unassembled WGS sequence"/>
</dbReference>
<reference evidence="2 3" key="1">
    <citation type="submission" date="2020-08" db="EMBL/GenBank/DDBJ databases">
        <title>Putative novel bacterial strains isolated from necrotic wheat leaf tissues caused by Xanthomonas translucens.</title>
        <authorList>
            <person name="Tambong J.T."/>
        </authorList>
    </citation>
    <scope>NUCLEOTIDE SEQUENCE [LARGE SCALE GENOMIC DNA]</scope>
    <source>
        <strain evidence="3">DOAB 1063</strain>
    </source>
</reference>
<organism evidence="2 3">
    <name type="scientific">Sphingomonas albertensis</name>
    <dbReference type="NCBI Taxonomy" id="2762591"/>
    <lineage>
        <taxon>Bacteria</taxon>
        <taxon>Pseudomonadati</taxon>
        <taxon>Pseudomonadota</taxon>
        <taxon>Alphaproteobacteria</taxon>
        <taxon>Sphingomonadales</taxon>
        <taxon>Sphingomonadaceae</taxon>
        <taxon>Sphingomonas</taxon>
    </lineage>
</organism>
<dbReference type="RefSeq" id="WP_187502404.1">
    <property type="nucleotide sequence ID" value="NZ_CP162536.1"/>
</dbReference>
<dbReference type="InterPro" id="IPR058067">
    <property type="entry name" value="CC_3452-like"/>
</dbReference>
<proteinExistence type="predicted"/>
<dbReference type="Pfam" id="PF26624">
    <property type="entry name" value="DUF8200"/>
    <property type="match status" value="1"/>
</dbReference>
<gene>
    <name evidence="2" type="ORF">H8S47_02800</name>
</gene>
<name>A0ABR7AJI0_9SPHN</name>
<dbReference type="EMBL" id="JACONT010000003">
    <property type="protein sequence ID" value="MBC3940613.1"/>
    <property type="molecule type" value="Genomic_DNA"/>
</dbReference>
<protein>
    <submittedName>
        <fullName evidence="2">Uncharacterized protein</fullName>
    </submittedName>
</protein>
<dbReference type="InterPro" id="IPR058513">
    <property type="entry name" value="DUF8200"/>
</dbReference>
<feature type="signal peptide" evidence="1">
    <location>
        <begin position="1"/>
        <end position="32"/>
    </location>
</feature>
<keyword evidence="3" id="KW-1185">Reference proteome</keyword>
<evidence type="ECO:0000256" key="1">
    <source>
        <dbReference type="SAM" id="SignalP"/>
    </source>
</evidence>
<dbReference type="NCBIfam" id="NF047636">
    <property type="entry name" value="CC_3452_fam"/>
    <property type="match status" value="1"/>
</dbReference>
<feature type="chain" id="PRO_5045124687" evidence="1">
    <location>
        <begin position="33"/>
        <end position="122"/>
    </location>
</feature>